<keyword evidence="2" id="KW-1185">Reference proteome</keyword>
<evidence type="ECO:0008006" key="3">
    <source>
        <dbReference type="Google" id="ProtNLM"/>
    </source>
</evidence>
<dbReference type="VEuPathDB" id="PlasmoDB:PRELSG_1428400"/>
<dbReference type="RefSeq" id="XP_028535073.1">
    <property type="nucleotide sequence ID" value="XM_028679351.1"/>
</dbReference>
<dbReference type="OMA" id="HDFKNIY"/>
<sequence>MSFKSLIKKYEKKIFFSTINNKTNNFVNNNGNKKNERNKSFSIEKFENFQQVNVKSLNNREFLYYIGYCSKHKLFNLNILDTIMKEVEINIINSINCITTDLSQNKKNILNSKSYNTQKVKPFFDIHDLIKVYLNICYINSYFFLKAKYYEKFNKENVSNEKNMINKNVFRDDILNKKKDEEEKQNNLSDRNNYMNEIFNKDQYIYTNTANNKYEPKEFICNEYIKNIFNLLSIFFLQNINILNDHYLCRIFYGYNKSKFYNERYLNNLCFEIIKRIKKIRAYHLYLILVNCYYLNYIDTIFVKVLLINIISKFSQLPCEAMCKIIPVIPLYINSEKLIYKINVIYSKKIASFNQINHVVYLFKKMIQYNFISQKNVFLTFKHLNKFINIKKNHLKTSYSRKKEMQKEKMKQNNLLRNMGTKDDIINNIVKNFNEFEYQDKKKNIMINGINKDLPMNDNILNEIDSRNYDNNIGSIETNDNENFENENIFCISKKEILKKDDEFRKIEEEAYTSKGERIKENKFDLEKEDDIYKNEHILFNLKVIEMHLKHDLKSIYCLLPYEYKSFLQKIRNTSYIVNKNFQGEKEIYILKKYMKLLNYRFITFTYGPYILHICDPFYKIYVEWENVWILYPNYQQNSQRNFEINKNRHLEKEGFEAIFISHDSFTNFQHEHERMEYLNSILKETKFSSYNSIKNEKKEVPLEAQHIYI</sequence>
<accession>A0A1J1HAP9</accession>
<dbReference type="EMBL" id="LN835309">
    <property type="protein sequence ID" value="CRH02553.1"/>
    <property type="molecule type" value="Genomic_DNA"/>
</dbReference>
<evidence type="ECO:0000313" key="1">
    <source>
        <dbReference type="EMBL" id="CRH02553.1"/>
    </source>
</evidence>
<dbReference type="OrthoDB" id="361667at2759"/>
<dbReference type="AlphaFoldDB" id="A0A1J1HAP9"/>
<dbReference type="Proteomes" id="UP000220158">
    <property type="component" value="Chromosome 14"/>
</dbReference>
<name>A0A1J1HAP9_PLARL</name>
<organism evidence="1 2">
    <name type="scientific">Plasmodium relictum</name>
    <dbReference type="NCBI Taxonomy" id="85471"/>
    <lineage>
        <taxon>Eukaryota</taxon>
        <taxon>Sar</taxon>
        <taxon>Alveolata</taxon>
        <taxon>Apicomplexa</taxon>
        <taxon>Aconoidasida</taxon>
        <taxon>Haemosporida</taxon>
        <taxon>Plasmodiidae</taxon>
        <taxon>Plasmodium</taxon>
        <taxon>Plasmodium (Haemamoeba)</taxon>
    </lineage>
</organism>
<protein>
    <recommendedName>
        <fullName evidence="3">RAP domain-containing protein</fullName>
    </recommendedName>
</protein>
<dbReference type="KEGG" id="prel:PRELSG_1428400"/>
<proteinExistence type="predicted"/>
<reference evidence="1 2" key="1">
    <citation type="submission" date="2015-04" db="EMBL/GenBank/DDBJ databases">
        <authorList>
            <consortium name="Pathogen Informatics"/>
        </authorList>
    </citation>
    <scope>NUCLEOTIDE SEQUENCE [LARGE SCALE GENOMIC DNA]</scope>
    <source>
        <strain evidence="1 2">SGS1</strain>
    </source>
</reference>
<gene>
    <name evidence="1" type="ORF">PRELSG_1428400</name>
</gene>
<dbReference type="GeneID" id="39738716"/>
<evidence type="ECO:0000313" key="2">
    <source>
        <dbReference type="Proteomes" id="UP000220158"/>
    </source>
</evidence>